<gene>
    <name evidence="6" type="ORF">Poli38472_000261</name>
</gene>
<dbReference type="CDD" id="cd03046">
    <property type="entry name" value="GST_N_GTT1_like"/>
    <property type="match status" value="1"/>
</dbReference>
<keyword evidence="7" id="KW-1185">Reference proteome</keyword>
<evidence type="ECO:0000313" key="7">
    <source>
        <dbReference type="Proteomes" id="UP000794436"/>
    </source>
</evidence>
<dbReference type="SFLD" id="SFLDS00019">
    <property type="entry name" value="Glutathione_Transferase_(cytos"/>
    <property type="match status" value="1"/>
</dbReference>
<comment type="caution">
    <text evidence="6">The sequence shown here is derived from an EMBL/GenBank/DDBJ whole genome shotgun (WGS) entry which is preliminary data.</text>
</comment>
<sequence>MTFKLYGTLFSQPARAVYWMLKVKGIDIEIVHMERGNPEYQSEEFLALNPNGLIPVLEDDDFSLYESNAILTYLAEKFGWDELYPKDLKIRAKVNQYLHWHHTGARKFTTEVVVPVFFKTVGQVTPEQLVAVDKAPEVMDKYTAIVEKTLVGDYIAGTAQPTVADYALYCEYDQIEAIGLLNLDKFPKTAVWIERMKKIPFHDEVRVEMNTNFAAVGLTNQSP</sequence>
<dbReference type="EMBL" id="SPLM01000108">
    <property type="protein sequence ID" value="TMW60219.1"/>
    <property type="molecule type" value="Genomic_DNA"/>
</dbReference>
<dbReference type="InterPro" id="IPR051369">
    <property type="entry name" value="GST_Theta"/>
</dbReference>
<dbReference type="InterPro" id="IPR010987">
    <property type="entry name" value="Glutathione-S-Trfase_C-like"/>
</dbReference>
<name>A0A8K1CBC0_PYTOL</name>
<dbReference type="FunFam" id="3.40.30.10:FF:000295">
    <property type="entry name" value="Glutathione S-transferase unclassified 1"/>
    <property type="match status" value="1"/>
</dbReference>
<dbReference type="InterPro" id="IPR036249">
    <property type="entry name" value="Thioredoxin-like_sf"/>
</dbReference>
<reference evidence="6" key="1">
    <citation type="submission" date="2019-03" db="EMBL/GenBank/DDBJ databases">
        <title>Long read genome sequence of the mycoparasitic Pythium oligandrum ATCC 38472 isolated from sugarbeet rhizosphere.</title>
        <authorList>
            <person name="Gaulin E."/>
        </authorList>
    </citation>
    <scope>NUCLEOTIDE SEQUENCE</scope>
    <source>
        <strain evidence="6">ATCC 38472_TT</strain>
    </source>
</reference>
<dbReference type="PANTHER" id="PTHR43917:SF8">
    <property type="entry name" value="GH16740P-RELATED"/>
    <property type="match status" value="1"/>
</dbReference>
<organism evidence="6 7">
    <name type="scientific">Pythium oligandrum</name>
    <name type="common">Mycoparasitic fungus</name>
    <dbReference type="NCBI Taxonomy" id="41045"/>
    <lineage>
        <taxon>Eukaryota</taxon>
        <taxon>Sar</taxon>
        <taxon>Stramenopiles</taxon>
        <taxon>Oomycota</taxon>
        <taxon>Peronosporomycetes</taxon>
        <taxon>Pythiales</taxon>
        <taxon>Pythiaceae</taxon>
        <taxon>Pythium</taxon>
    </lineage>
</organism>
<dbReference type="Proteomes" id="UP000794436">
    <property type="component" value="Unassembled WGS sequence"/>
</dbReference>
<dbReference type="AlphaFoldDB" id="A0A8K1CBC0"/>
<evidence type="ECO:0000259" key="4">
    <source>
        <dbReference type="PROSITE" id="PS50404"/>
    </source>
</evidence>
<comment type="similarity">
    <text evidence="3">Belongs to the GST superfamily.</text>
</comment>
<dbReference type="Gene3D" id="3.40.30.10">
    <property type="entry name" value="Glutaredoxin"/>
    <property type="match status" value="1"/>
</dbReference>
<dbReference type="InterPro" id="IPR004045">
    <property type="entry name" value="Glutathione_S-Trfase_N"/>
</dbReference>
<evidence type="ECO:0000256" key="3">
    <source>
        <dbReference type="RuleBase" id="RU003494"/>
    </source>
</evidence>
<dbReference type="InterPro" id="IPR036282">
    <property type="entry name" value="Glutathione-S-Trfase_C_sf"/>
</dbReference>
<dbReference type="Pfam" id="PF00043">
    <property type="entry name" value="GST_C"/>
    <property type="match status" value="1"/>
</dbReference>
<feature type="domain" description="GST N-terminal" evidence="4">
    <location>
        <begin position="1"/>
        <end position="82"/>
    </location>
</feature>
<dbReference type="GO" id="GO:0006749">
    <property type="term" value="P:glutathione metabolic process"/>
    <property type="evidence" value="ECO:0007669"/>
    <property type="project" value="TreeGrafter"/>
</dbReference>
<protein>
    <recommendedName>
        <fullName evidence="8">Glutathione S-transferase</fullName>
    </recommendedName>
</protein>
<evidence type="ECO:0000259" key="5">
    <source>
        <dbReference type="PROSITE" id="PS50405"/>
    </source>
</evidence>
<dbReference type="PROSITE" id="PS50405">
    <property type="entry name" value="GST_CTER"/>
    <property type="match status" value="1"/>
</dbReference>
<dbReference type="OrthoDB" id="2309723at2759"/>
<keyword evidence="2" id="KW-0963">Cytoplasm</keyword>
<evidence type="ECO:0000256" key="1">
    <source>
        <dbReference type="ARBA" id="ARBA00004496"/>
    </source>
</evidence>
<comment type="subcellular location">
    <subcellularLocation>
        <location evidence="1">Cytoplasm</location>
    </subcellularLocation>
</comment>
<evidence type="ECO:0000256" key="2">
    <source>
        <dbReference type="ARBA" id="ARBA00022490"/>
    </source>
</evidence>
<dbReference type="Pfam" id="PF02798">
    <property type="entry name" value="GST_N"/>
    <property type="match status" value="1"/>
</dbReference>
<dbReference type="InterPro" id="IPR004046">
    <property type="entry name" value="GST_C"/>
</dbReference>
<feature type="domain" description="GST C-terminal" evidence="5">
    <location>
        <begin position="87"/>
        <end position="213"/>
    </location>
</feature>
<dbReference type="GO" id="GO:0005737">
    <property type="term" value="C:cytoplasm"/>
    <property type="evidence" value="ECO:0007669"/>
    <property type="project" value="UniProtKB-SubCell"/>
</dbReference>
<evidence type="ECO:0000313" key="6">
    <source>
        <dbReference type="EMBL" id="TMW60219.1"/>
    </source>
</evidence>
<dbReference type="SFLD" id="SFLDG00358">
    <property type="entry name" value="Main_(cytGST)"/>
    <property type="match status" value="1"/>
</dbReference>
<dbReference type="InterPro" id="IPR040079">
    <property type="entry name" value="Glutathione_S-Trfase"/>
</dbReference>
<dbReference type="SUPFAM" id="SSF52833">
    <property type="entry name" value="Thioredoxin-like"/>
    <property type="match status" value="1"/>
</dbReference>
<dbReference type="PANTHER" id="PTHR43917">
    <property type="match status" value="1"/>
</dbReference>
<dbReference type="SUPFAM" id="SSF47616">
    <property type="entry name" value="GST C-terminal domain-like"/>
    <property type="match status" value="1"/>
</dbReference>
<dbReference type="PROSITE" id="PS50404">
    <property type="entry name" value="GST_NTER"/>
    <property type="match status" value="1"/>
</dbReference>
<proteinExistence type="inferred from homology"/>
<dbReference type="GO" id="GO:0004364">
    <property type="term" value="F:glutathione transferase activity"/>
    <property type="evidence" value="ECO:0007669"/>
    <property type="project" value="TreeGrafter"/>
</dbReference>
<evidence type="ECO:0008006" key="8">
    <source>
        <dbReference type="Google" id="ProtNLM"/>
    </source>
</evidence>
<dbReference type="Gene3D" id="1.20.1050.10">
    <property type="match status" value="1"/>
</dbReference>
<accession>A0A8K1CBC0</accession>